<dbReference type="EMBL" id="JAPDOD010000001">
    <property type="protein sequence ID" value="MDA0158673.1"/>
    <property type="molecule type" value="Genomic_DNA"/>
</dbReference>
<keyword evidence="2" id="KW-1185">Reference proteome</keyword>
<evidence type="ECO:0000313" key="1">
    <source>
        <dbReference type="EMBL" id="MDA0158673.1"/>
    </source>
</evidence>
<name>A0A9X3MP59_9ACTN</name>
<proteinExistence type="predicted"/>
<dbReference type="RefSeq" id="WP_270037264.1">
    <property type="nucleotide sequence ID" value="NZ_JAPDOD010000001.1"/>
</dbReference>
<protein>
    <submittedName>
        <fullName evidence="1">Uncharacterized protein</fullName>
    </submittedName>
</protein>
<evidence type="ECO:0000313" key="2">
    <source>
        <dbReference type="Proteomes" id="UP001149140"/>
    </source>
</evidence>
<reference evidence="1" key="1">
    <citation type="submission" date="2022-10" db="EMBL/GenBank/DDBJ databases">
        <title>The WGS of Solirubrobacter ginsenosidimutans DSM 21036.</title>
        <authorList>
            <person name="Jiang Z."/>
        </authorList>
    </citation>
    <scope>NUCLEOTIDE SEQUENCE</scope>
    <source>
        <strain evidence="1">DSM 21036</strain>
    </source>
</reference>
<comment type="caution">
    <text evidence="1">The sequence shown here is derived from an EMBL/GenBank/DDBJ whole genome shotgun (WGS) entry which is preliminary data.</text>
</comment>
<accession>A0A9X3MP59</accession>
<sequence>MGKHFSRFDPTPSKRPEECERHYTQVHVHMAQELLRPMPSLLSYHTNRAVAQADVNGGFKQRPRAWRFAVLRFAPGETLAFSPEQNEMVAQDHVNCLYRLRSCEAEETVLLDRVGGQTALAKFMLEADRPASVDPEQAWSSFTELADRVLAAMDGAFGARALFVNRVLNEVECEPLDVEGQRPVGLLPETTRVGYIEAYFDHRRWGEEALGVLARDGELGRVPDLVDVHLMRVEEEAALDAR</sequence>
<organism evidence="1 2">
    <name type="scientific">Solirubrobacter ginsenosidimutans</name>
    <dbReference type="NCBI Taxonomy" id="490573"/>
    <lineage>
        <taxon>Bacteria</taxon>
        <taxon>Bacillati</taxon>
        <taxon>Actinomycetota</taxon>
        <taxon>Thermoleophilia</taxon>
        <taxon>Solirubrobacterales</taxon>
        <taxon>Solirubrobacteraceae</taxon>
        <taxon>Solirubrobacter</taxon>
    </lineage>
</organism>
<dbReference type="Proteomes" id="UP001149140">
    <property type="component" value="Unassembled WGS sequence"/>
</dbReference>
<dbReference type="AlphaFoldDB" id="A0A9X3MP59"/>
<gene>
    <name evidence="1" type="ORF">OM076_00230</name>
</gene>